<protein>
    <submittedName>
        <fullName evidence="1">Uncharacterized protein</fullName>
    </submittedName>
</protein>
<dbReference type="EMBL" id="FQYR01000003">
    <property type="protein sequence ID" value="SHJ18212.1"/>
    <property type="molecule type" value="Genomic_DNA"/>
</dbReference>
<evidence type="ECO:0000313" key="1">
    <source>
        <dbReference type="EMBL" id="SHJ18212.1"/>
    </source>
</evidence>
<dbReference type="STRING" id="1123071.SAMN02745181_1389"/>
<proteinExistence type="predicted"/>
<name>A0A1M6H7N0_9BACT</name>
<dbReference type="AlphaFoldDB" id="A0A1M6H7N0"/>
<sequence length="174" mass="19354">MGHRANFVVIKDGHATAYEDNWAALGCVHDFAAGLNHALEALKLYKETGALMDWAFAEGGYLIDHDQKTAIVFGESMDCEEMMEDVLDLDFENELADLSDGQTEEDPLHTKLIEGDYLGFLQDISSGWEGWLLCWDNGGVDSFSKHLELRDIHCIETAPASQPEDTLPPVTHRA</sequence>
<dbReference type="InParanoid" id="A0A1M6H7N0"/>
<dbReference type="Proteomes" id="UP000184510">
    <property type="component" value="Unassembled WGS sequence"/>
</dbReference>
<gene>
    <name evidence="1" type="ORF">SAMN02745181_1389</name>
</gene>
<organism evidence="1 2">
    <name type="scientific">Rubritalea squalenifaciens DSM 18772</name>
    <dbReference type="NCBI Taxonomy" id="1123071"/>
    <lineage>
        <taxon>Bacteria</taxon>
        <taxon>Pseudomonadati</taxon>
        <taxon>Verrucomicrobiota</taxon>
        <taxon>Verrucomicrobiia</taxon>
        <taxon>Verrucomicrobiales</taxon>
        <taxon>Rubritaleaceae</taxon>
        <taxon>Rubritalea</taxon>
    </lineage>
</organism>
<reference evidence="1 2" key="1">
    <citation type="submission" date="2016-11" db="EMBL/GenBank/DDBJ databases">
        <authorList>
            <person name="Jaros S."/>
            <person name="Januszkiewicz K."/>
            <person name="Wedrychowicz H."/>
        </authorList>
    </citation>
    <scope>NUCLEOTIDE SEQUENCE [LARGE SCALE GENOMIC DNA]</scope>
    <source>
        <strain evidence="1 2">DSM 18772</strain>
    </source>
</reference>
<accession>A0A1M6H7N0</accession>
<evidence type="ECO:0000313" key="2">
    <source>
        <dbReference type="Proteomes" id="UP000184510"/>
    </source>
</evidence>
<dbReference type="RefSeq" id="WP_143158755.1">
    <property type="nucleotide sequence ID" value="NZ_FQYR01000003.1"/>
</dbReference>
<keyword evidence="2" id="KW-1185">Reference proteome</keyword>
<dbReference type="OrthoDB" id="652877at2"/>